<keyword evidence="4" id="KW-1185">Reference proteome</keyword>
<evidence type="ECO:0000313" key="3">
    <source>
        <dbReference type="EMBL" id="ELY96017.1"/>
    </source>
</evidence>
<dbReference type="GO" id="GO:0016491">
    <property type="term" value="F:oxidoreductase activity"/>
    <property type="evidence" value="ECO:0007669"/>
    <property type="project" value="UniProtKB-KW"/>
</dbReference>
<evidence type="ECO:0000256" key="1">
    <source>
        <dbReference type="ARBA" id="ARBA00006484"/>
    </source>
</evidence>
<dbReference type="InterPro" id="IPR002347">
    <property type="entry name" value="SDR_fam"/>
</dbReference>
<reference evidence="3 4" key="1">
    <citation type="journal article" date="2014" name="PLoS Genet.">
        <title>Phylogenetically driven sequencing of extremely halophilic archaea reveals strategies for static and dynamic osmo-response.</title>
        <authorList>
            <person name="Becker E.A."/>
            <person name="Seitzer P.M."/>
            <person name="Tritt A."/>
            <person name="Larsen D."/>
            <person name="Krusor M."/>
            <person name="Yao A.I."/>
            <person name="Wu D."/>
            <person name="Madern D."/>
            <person name="Eisen J.A."/>
            <person name="Darling A.E."/>
            <person name="Facciotti M.T."/>
        </authorList>
    </citation>
    <scope>NUCLEOTIDE SEQUENCE [LARGE SCALE GENOMIC DNA]</scope>
    <source>
        <strain evidence="3 4">DSM 12281</strain>
    </source>
</reference>
<dbReference type="EMBL" id="AOIL01000012">
    <property type="protein sequence ID" value="ELY96017.1"/>
    <property type="molecule type" value="Genomic_DNA"/>
</dbReference>
<dbReference type="OrthoDB" id="7442at2157"/>
<dbReference type="Gene3D" id="3.40.50.720">
    <property type="entry name" value="NAD(P)-binding Rossmann-like Domain"/>
    <property type="match status" value="1"/>
</dbReference>
<gene>
    <name evidence="3" type="ORF">C484_03479</name>
</gene>
<dbReference type="Pfam" id="PF13561">
    <property type="entry name" value="adh_short_C2"/>
    <property type="match status" value="1"/>
</dbReference>
<sequence length="254" mass="26214">MVSFSDAVALVTGAGSGIGRAAALEFANRGASVVIADVDTEGGEETVAQIEDDGGDAAFVETDVTDPEATDSMVETAVDEFGRLDYAFNNAGIGGAQTTVDQYDPDEWQAVIDVNLVGVFNCMRSELGRMQEQEEGGVIVNNSSVLGKVGFATSSGYSAAKHGVLGLTKSAALENGETGVRINAVCPGFIDTPLLAEGGMSSGSEAREQIESRHAMNRLGTPEEIANAVAWLCDDDASFVTGEALGVDGGYLSQ</sequence>
<dbReference type="InterPro" id="IPR020904">
    <property type="entry name" value="Sc_DH/Rdtase_CS"/>
</dbReference>
<name>M0ADT7_9EURY</name>
<dbReference type="AlphaFoldDB" id="M0ADT7"/>
<organism evidence="3 4">
    <name type="scientific">Natrialba taiwanensis DSM 12281</name>
    <dbReference type="NCBI Taxonomy" id="1230458"/>
    <lineage>
        <taxon>Archaea</taxon>
        <taxon>Methanobacteriati</taxon>
        <taxon>Methanobacteriota</taxon>
        <taxon>Stenosarchaea group</taxon>
        <taxon>Halobacteria</taxon>
        <taxon>Halobacteriales</taxon>
        <taxon>Natrialbaceae</taxon>
        <taxon>Natrialba</taxon>
    </lineage>
</organism>
<dbReference type="FunFam" id="3.40.50.720:FF:000084">
    <property type="entry name" value="Short-chain dehydrogenase reductase"/>
    <property type="match status" value="1"/>
</dbReference>
<dbReference type="PROSITE" id="PS00061">
    <property type="entry name" value="ADH_SHORT"/>
    <property type="match status" value="1"/>
</dbReference>
<dbReference type="NCBIfam" id="NF005559">
    <property type="entry name" value="PRK07231.1"/>
    <property type="match status" value="1"/>
</dbReference>
<dbReference type="STRING" id="1230458.C484_03479"/>
<dbReference type="InterPro" id="IPR036291">
    <property type="entry name" value="NAD(P)-bd_dom_sf"/>
</dbReference>
<evidence type="ECO:0000256" key="2">
    <source>
        <dbReference type="ARBA" id="ARBA00023002"/>
    </source>
</evidence>
<comment type="similarity">
    <text evidence="1">Belongs to the short-chain dehydrogenases/reductases (SDR) family.</text>
</comment>
<proteinExistence type="inferred from homology"/>
<accession>M0ADT7</accession>
<dbReference type="PANTHER" id="PTHR24321">
    <property type="entry name" value="DEHYDROGENASES, SHORT CHAIN"/>
    <property type="match status" value="1"/>
</dbReference>
<dbReference type="PRINTS" id="PR00080">
    <property type="entry name" value="SDRFAMILY"/>
</dbReference>
<dbReference type="RefSeq" id="WP_006824576.1">
    <property type="nucleotide sequence ID" value="NZ_AOIL01000012.1"/>
</dbReference>
<comment type="caution">
    <text evidence="3">The sequence shown here is derived from an EMBL/GenBank/DDBJ whole genome shotgun (WGS) entry which is preliminary data.</text>
</comment>
<dbReference type="PATRIC" id="fig|1230458.4.peg.694"/>
<dbReference type="PRINTS" id="PR00081">
    <property type="entry name" value="GDHRDH"/>
</dbReference>
<dbReference type="PANTHER" id="PTHR24321:SF8">
    <property type="entry name" value="ESTRADIOL 17-BETA-DEHYDROGENASE 8-RELATED"/>
    <property type="match status" value="1"/>
</dbReference>
<keyword evidence="2" id="KW-0560">Oxidoreductase</keyword>
<dbReference type="Proteomes" id="UP000011648">
    <property type="component" value="Unassembled WGS sequence"/>
</dbReference>
<evidence type="ECO:0000313" key="4">
    <source>
        <dbReference type="Proteomes" id="UP000011648"/>
    </source>
</evidence>
<dbReference type="SUPFAM" id="SSF51735">
    <property type="entry name" value="NAD(P)-binding Rossmann-fold domains"/>
    <property type="match status" value="1"/>
</dbReference>
<protein>
    <submittedName>
        <fullName evidence="3">Short-chain dehydrogenase/reductase SDR</fullName>
    </submittedName>
</protein>
<dbReference type="CDD" id="cd05233">
    <property type="entry name" value="SDR_c"/>
    <property type="match status" value="1"/>
</dbReference>